<comment type="caution">
    <text evidence="5">The sequence shown here is derived from an EMBL/GenBank/DDBJ whole genome shotgun (WGS) entry which is preliminary data.</text>
</comment>
<reference evidence="5 6" key="1">
    <citation type="submission" date="2020-03" db="EMBL/GenBank/DDBJ databases">
        <title>Sequencing the genomes of 1000 actinobacteria strains.</title>
        <authorList>
            <person name="Klenk H.-P."/>
        </authorList>
    </citation>
    <scope>NUCLEOTIDE SEQUENCE [LARGE SCALE GENOMIC DNA]</scope>
    <source>
        <strain evidence="5 6">DSM 45685</strain>
    </source>
</reference>
<dbReference type="InterPro" id="IPR000835">
    <property type="entry name" value="HTH_MarR-typ"/>
</dbReference>
<name>A0A7X5ZQL6_9PSEU</name>
<evidence type="ECO:0000313" key="6">
    <source>
        <dbReference type="Proteomes" id="UP000545493"/>
    </source>
</evidence>
<dbReference type="InterPro" id="IPR023187">
    <property type="entry name" value="Tscrpt_reg_MarR-type_CS"/>
</dbReference>
<dbReference type="Pfam" id="PF01047">
    <property type="entry name" value="MarR"/>
    <property type="match status" value="1"/>
</dbReference>
<feature type="domain" description="HTH marR-type" evidence="4">
    <location>
        <begin position="1"/>
        <end position="87"/>
    </location>
</feature>
<evidence type="ECO:0000256" key="1">
    <source>
        <dbReference type="ARBA" id="ARBA00023015"/>
    </source>
</evidence>
<accession>A0A7X5ZQL6</accession>
<keyword evidence="3" id="KW-0804">Transcription</keyword>
<proteinExistence type="predicted"/>
<keyword evidence="2 5" id="KW-0238">DNA-binding</keyword>
<sequence length="89" mass="9511">MTGVMTTLHIKASTATSLVNRLETLGFVRRSRNPRDRRSLLVELTDDGIQCAGRVLPAFEAVDSALAGSAQDLTLARVSLVLDQLSADG</sequence>
<protein>
    <submittedName>
        <fullName evidence="5">DNA-binding MarR family transcriptional regulator</fullName>
    </submittedName>
</protein>
<dbReference type="PROSITE" id="PS50995">
    <property type="entry name" value="HTH_MARR_2"/>
    <property type="match status" value="1"/>
</dbReference>
<dbReference type="GO" id="GO:0003677">
    <property type="term" value="F:DNA binding"/>
    <property type="evidence" value="ECO:0007669"/>
    <property type="project" value="UniProtKB-KW"/>
</dbReference>
<dbReference type="PANTHER" id="PTHR33164">
    <property type="entry name" value="TRANSCRIPTIONAL REGULATOR, MARR FAMILY"/>
    <property type="match status" value="1"/>
</dbReference>
<dbReference type="InterPro" id="IPR036390">
    <property type="entry name" value="WH_DNA-bd_sf"/>
</dbReference>
<dbReference type="Proteomes" id="UP000545493">
    <property type="component" value="Unassembled WGS sequence"/>
</dbReference>
<keyword evidence="1" id="KW-0805">Transcription regulation</keyword>
<dbReference type="PANTHER" id="PTHR33164:SF64">
    <property type="entry name" value="TRANSCRIPTIONAL REGULATOR SLYA"/>
    <property type="match status" value="1"/>
</dbReference>
<evidence type="ECO:0000256" key="2">
    <source>
        <dbReference type="ARBA" id="ARBA00023125"/>
    </source>
</evidence>
<evidence type="ECO:0000313" key="5">
    <source>
        <dbReference type="EMBL" id="NIJ11907.1"/>
    </source>
</evidence>
<dbReference type="InterPro" id="IPR036388">
    <property type="entry name" value="WH-like_DNA-bd_sf"/>
</dbReference>
<keyword evidence="6" id="KW-1185">Reference proteome</keyword>
<evidence type="ECO:0000259" key="4">
    <source>
        <dbReference type="PROSITE" id="PS50995"/>
    </source>
</evidence>
<dbReference type="InterPro" id="IPR039422">
    <property type="entry name" value="MarR/SlyA-like"/>
</dbReference>
<gene>
    <name evidence="5" type="ORF">FHU38_002251</name>
</gene>
<dbReference type="GO" id="GO:0003700">
    <property type="term" value="F:DNA-binding transcription factor activity"/>
    <property type="evidence" value="ECO:0007669"/>
    <property type="project" value="InterPro"/>
</dbReference>
<dbReference type="Gene3D" id="1.10.10.10">
    <property type="entry name" value="Winged helix-like DNA-binding domain superfamily/Winged helix DNA-binding domain"/>
    <property type="match status" value="1"/>
</dbReference>
<dbReference type="SUPFAM" id="SSF46785">
    <property type="entry name" value="Winged helix' DNA-binding domain"/>
    <property type="match status" value="1"/>
</dbReference>
<organism evidence="5 6">
    <name type="scientific">Saccharomonospora amisosensis</name>
    <dbReference type="NCBI Taxonomy" id="1128677"/>
    <lineage>
        <taxon>Bacteria</taxon>
        <taxon>Bacillati</taxon>
        <taxon>Actinomycetota</taxon>
        <taxon>Actinomycetes</taxon>
        <taxon>Pseudonocardiales</taxon>
        <taxon>Pseudonocardiaceae</taxon>
        <taxon>Saccharomonospora</taxon>
    </lineage>
</organism>
<dbReference type="AlphaFoldDB" id="A0A7X5ZQL6"/>
<dbReference type="GO" id="GO:0006950">
    <property type="term" value="P:response to stress"/>
    <property type="evidence" value="ECO:0007669"/>
    <property type="project" value="TreeGrafter"/>
</dbReference>
<evidence type="ECO:0000256" key="3">
    <source>
        <dbReference type="ARBA" id="ARBA00023163"/>
    </source>
</evidence>
<dbReference type="PROSITE" id="PS01117">
    <property type="entry name" value="HTH_MARR_1"/>
    <property type="match status" value="1"/>
</dbReference>
<dbReference type="EMBL" id="JAAOYM010000001">
    <property type="protein sequence ID" value="NIJ11907.1"/>
    <property type="molecule type" value="Genomic_DNA"/>
</dbReference>